<accession>A0A9W8G398</accession>
<comment type="caution">
    <text evidence="1">The sequence shown here is derived from an EMBL/GenBank/DDBJ whole genome shotgun (WGS) entry which is preliminary data.</text>
</comment>
<evidence type="ECO:0000313" key="2">
    <source>
        <dbReference type="Proteomes" id="UP001151518"/>
    </source>
</evidence>
<gene>
    <name evidence="1" type="ORF">GGI25_005788</name>
</gene>
<sequence length="217" mass="23614">MSLTKLDTELNQPRRSPTSLPFPLFDRIQVQCTDPDIKREALSELFDHCMTPITATFPLNSNMWYAGKSNFAATSTRGDPCSQGYRQCRPRPLSAAPTLNLELLSHHTFTDMQSAETIETGLLSPVSSSEMSSGNDEDTSSSRIAALLIDDQCLFEDNAFETANDAVADSAHAPELGTFADLRRKLYGGDIHSSSDSFAYEGGTCGGAEMQVSLQSD</sequence>
<dbReference type="OrthoDB" id="5535440at2759"/>
<reference evidence="1" key="1">
    <citation type="submission" date="2022-07" db="EMBL/GenBank/DDBJ databases">
        <title>Phylogenomic reconstructions and comparative analyses of Kickxellomycotina fungi.</title>
        <authorList>
            <person name="Reynolds N.K."/>
            <person name="Stajich J.E."/>
            <person name="Barry K."/>
            <person name="Grigoriev I.V."/>
            <person name="Crous P."/>
            <person name="Smith M.E."/>
        </authorList>
    </citation>
    <scope>NUCLEOTIDE SEQUENCE</scope>
    <source>
        <strain evidence="1">NRRL 3115</strain>
    </source>
</reference>
<organism evidence="1 2">
    <name type="scientific">Coemansia spiralis</name>
    <dbReference type="NCBI Taxonomy" id="417178"/>
    <lineage>
        <taxon>Eukaryota</taxon>
        <taxon>Fungi</taxon>
        <taxon>Fungi incertae sedis</taxon>
        <taxon>Zoopagomycota</taxon>
        <taxon>Kickxellomycotina</taxon>
        <taxon>Kickxellomycetes</taxon>
        <taxon>Kickxellales</taxon>
        <taxon>Kickxellaceae</taxon>
        <taxon>Coemansia</taxon>
    </lineage>
</organism>
<dbReference type="Proteomes" id="UP001151518">
    <property type="component" value="Unassembled WGS sequence"/>
</dbReference>
<name>A0A9W8G398_9FUNG</name>
<dbReference type="AlphaFoldDB" id="A0A9W8G398"/>
<evidence type="ECO:0000313" key="1">
    <source>
        <dbReference type="EMBL" id="KAJ2670619.1"/>
    </source>
</evidence>
<protein>
    <submittedName>
        <fullName evidence="1">Uncharacterized protein</fullName>
    </submittedName>
</protein>
<proteinExistence type="predicted"/>
<dbReference type="EMBL" id="JANBTW010000120">
    <property type="protein sequence ID" value="KAJ2670619.1"/>
    <property type="molecule type" value="Genomic_DNA"/>
</dbReference>